<dbReference type="InterPro" id="IPR007221">
    <property type="entry name" value="MreC"/>
</dbReference>
<keyword evidence="7" id="KW-1133">Transmembrane helix</keyword>
<dbReference type="GO" id="GO:0005886">
    <property type="term" value="C:plasma membrane"/>
    <property type="evidence" value="ECO:0007669"/>
    <property type="project" value="TreeGrafter"/>
</dbReference>
<feature type="transmembrane region" description="Helical" evidence="7">
    <location>
        <begin position="12"/>
        <end position="29"/>
    </location>
</feature>
<dbReference type="Gene3D" id="2.40.10.350">
    <property type="entry name" value="Rod shape-determining protein MreC, domain 2"/>
    <property type="match status" value="1"/>
</dbReference>
<keyword evidence="3 5" id="KW-0133">Cell shape</keyword>
<sequence>MWELIRRLRGFFFVLFFIIVAFYLFSLNFKTSRLDTLQRLVLHGVGPLAEGWTRLANGINNLWDSYINLVGVREENYRLKKRISQLEQLLVDYREAYLENQRLRRLLEFRDQLQVPSVTASIIFHDFTGWFQSVIINKGSLDGIKPDMPVVCYEGVVGRILNSGSRFARVMLVTDPASAVDVLVQRSRVRGILVGGEPGLCYVKYVKNDADVRPGDLVITTGKDGIFPRGLKAGIVTKVYPDPVGIFQFIEVRPVMEIGNLDEVLVLLKEPSLPPGFP</sequence>
<dbReference type="OrthoDB" id="9808025at2"/>
<reference evidence="9 10" key="1">
    <citation type="submission" date="2016-10" db="EMBL/GenBank/DDBJ databases">
        <authorList>
            <person name="de Groot N.N."/>
        </authorList>
    </citation>
    <scope>NUCLEOTIDE SEQUENCE [LARGE SCALE GENOMIC DNA]</scope>
    <source>
        <strain evidence="9 10">DSM 9990</strain>
    </source>
</reference>
<dbReference type="PANTHER" id="PTHR34138:SF1">
    <property type="entry name" value="CELL SHAPE-DETERMINING PROTEIN MREC"/>
    <property type="match status" value="1"/>
</dbReference>
<gene>
    <name evidence="9" type="ORF">SAMN05660836_02221</name>
</gene>
<evidence type="ECO:0000256" key="4">
    <source>
        <dbReference type="ARBA" id="ARBA00032089"/>
    </source>
</evidence>
<dbReference type="RefSeq" id="WP_093395829.1">
    <property type="nucleotide sequence ID" value="NZ_FOUU01000009.1"/>
</dbReference>
<dbReference type="EMBL" id="FOUU01000009">
    <property type="protein sequence ID" value="SFM99117.1"/>
    <property type="molecule type" value="Genomic_DNA"/>
</dbReference>
<dbReference type="Pfam" id="PF04085">
    <property type="entry name" value="MreC"/>
    <property type="match status" value="1"/>
</dbReference>
<protein>
    <recommendedName>
        <fullName evidence="2 5">Cell shape-determining protein MreC</fullName>
    </recommendedName>
    <alternativeName>
        <fullName evidence="4 5">Cell shape protein MreC</fullName>
    </alternativeName>
</protein>
<evidence type="ECO:0000259" key="8">
    <source>
        <dbReference type="Pfam" id="PF04085"/>
    </source>
</evidence>
<comment type="function">
    <text evidence="5">Involved in formation and maintenance of cell shape.</text>
</comment>
<dbReference type="InterPro" id="IPR042175">
    <property type="entry name" value="Cell/Rod_MreC_2"/>
</dbReference>
<proteinExistence type="inferred from homology"/>
<dbReference type="STRING" id="39841.SAMN05660836_02221"/>
<dbReference type="NCBIfam" id="TIGR00219">
    <property type="entry name" value="mreC"/>
    <property type="match status" value="1"/>
</dbReference>
<dbReference type="PIRSF" id="PIRSF038471">
    <property type="entry name" value="MreC"/>
    <property type="match status" value="1"/>
</dbReference>
<organism evidence="9 10">
    <name type="scientific">Thermodesulforhabdus norvegica</name>
    <dbReference type="NCBI Taxonomy" id="39841"/>
    <lineage>
        <taxon>Bacteria</taxon>
        <taxon>Pseudomonadati</taxon>
        <taxon>Thermodesulfobacteriota</taxon>
        <taxon>Syntrophobacteria</taxon>
        <taxon>Syntrophobacterales</taxon>
        <taxon>Thermodesulforhabdaceae</taxon>
        <taxon>Thermodesulforhabdus</taxon>
    </lineage>
</organism>
<name>A0A1I4VD74_9BACT</name>
<feature type="domain" description="Rod shape-determining protein MreC beta-barrel core" evidence="8">
    <location>
        <begin position="122"/>
        <end position="267"/>
    </location>
</feature>
<evidence type="ECO:0000256" key="7">
    <source>
        <dbReference type="SAM" id="Phobius"/>
    </source>
</evidence>
<dbReference type="AlphaFoldDB" id="A0A1I4VD74"/>
<evidence type="ECO:0000313" key="9">
    <source>
        <dbReference type="EMBL" id="SFM99117.1"/>
    </source>
</evidence>
<evidence type="ECO:0000256" key="3">
    <source>
        <dbReference type="ARBA" id="ARBA00022960"/>
    </source>
</evidence>
<evidence type="ECO:0000313" key="10">
    <source>
        <dbReference type="Proteomes" id="UP000199611"/>
    </source>
</evidence>
<feature type="coiled-coil region" evidence="6">
    <location>
        <begin position="69"/>
        <end position="106"/>
    </location>
</feature>
<keyword evidence="7" id="KW-0812">Transmembrane</keyword>
<evidence type="ECO:0000256" key="6">
    <source>
        <dbReference type="SAM" id="Coils"/>
    </source>
</evidence>
<evidence type="ECO:0000256" key="5">
    <source>
        <dbReference type="PIRNR" id="PIRNR038471"/>
    </source>
</evidence>
<dbReference type="InterPro" id="IPR055342">
    <property type="entry name" value="MreC_beta-barrel_core"/>
</dbReference>
<evidence type="ECO:0000256" key="2">
    <source>
        <dbReference type="ARBA" id="ARBA00013855"/>
    </source>
</evidence>
<comment type="similarity">
    <text evidence="1 5">Belongs to the MreC family.</text>
</comment>
<dbReference type="GO" id="GO:0008360">
    <property type="term" value="P:regulation of cell shape"/>
    <property type="evidence" value="ECO:0007669"/>
    <property type="project" value="UniProtKB-KW"/>
</dbReference>
<accession>A0A1I4VD74</accession>
<dbReference type="Gene3D" id="2.40.10.340">
    <property type="entry name" value="Rod shape-determining protein MreC, domain 1"/>
    <property type="match status" value="1"/>
</dbReference>
<dbReference type="InterPro" id="IPR042177">
    <property type="entry name" value="Cell/Rod_1"/>
</dbReference>
<dbReference type="Proteomes" id="UP000199611">
    <property type="component" value="Unassembled WGS sequence"/>
</dbReference>
<keyword evidence="10" id="KW-1185">Reference proteome</keyword>
<keyword evidence="6" id="KW-0175">Coiled coil</keyword>
<evidence type="ECO:0000256" key="1">
    <source>
        <dbReference type="ARBA" id="ARBA00009369"/>
    </source>
</evidence>
<keyword evidence="7" id="KW-0472">Membrane</keyword>
<dbReference type="PANTHER" id="PTHR34138">
    <property type="entry name" value="CELL SHAPE-DETERMINING PROTEIN MREC"/>
    <property type="match status" value="1"/>
</dbReference>